<name>A0A4R0S1K1_9APHY</name>
<proteinExistence type="predicted"/>
<feature type="region of interest" description="Disordered" evidence="1">
    <location>
        <begin position="1"/>
        <end position="21"/>
    </location>
</feature>
<dbReference type="AlphaFoldDB" id="A0A4R0S1K1"/>
<feature type="compositionally biased region" description="Basic residues" evidence="1">
    <location>
        <begin position="1"/>
        <end position="10"/>
    </location>
</feature>
<gene>
    <name evidence="2" type="ORF">EIP91_005276</name>
</gene>
<comment type="caution">
    <text evidence="2">The sequence shown here is derived from an EMBL/GenBank/DDBJ whole genome shotgun (WGS) entry which is preliminary data.</text>
</comment>
<accession>A0A4R0S1K1</accession>
<dbReference type="OrthoDB" id="5370359at2759"/>
<sequence length="202" mass="21658">MPAAGTKRKSGAGAGTSKKARTDANAHASAIALVNTILANPDAVTLPEDDDAIVKNYIELAQYVRALETQLAAGGDASGAKTKSSDEIATAVEKIRKAAVSGIKKQMSWKPSCTTGTAKWTYDGVCADPVVFAALMGLDAPPKWKQKKFSVDEFTNLFGEVEGSVRYDKLYITSKDVNVRYSDGEFKLSGTYGKYQPSRTDY</sequence>
<protein>
    <submittedName>
        <fullName evidence="2">Uncharacterized protein</fullName>
    </submittedName>
</protein>
<dbReference type="EMBL" id="RWJN01000029">
    <property type="protein sequence ID" value="TCD70024.1"/>
    <property type="molecule type" value="Genomic_DNA"/>
</dbReference>
<organism evidence="2 3">
    <name type="scientific">Steccherinum ochraceum</name>
    <dbReference type="NCBI Taxonomy" id="92696"/>
    <lineage>
        <taxon>Eukaryota</taxon>
        <taxon>Fungi</taxon>
        <taxon>Dikarya</taxon>
        <taxon>Basidiomycota</taxon>
        <taxon>Agaricomycotina</taxon>
        <taxon>Agaricomycetes</taxon>
        <taxon>Polyporales</taxon>
        <taxon>Steccherinaceae</taxon>
        <taxon>Steccherinum</taxon>
    </lineage>
</organism>
<evidence type="ECO:0000313" key="3">
    <source>
        <dbReference type="Proteomes" id="UP000292702"/>
    </source>
</evidence>
<evidence type="ECO:0000256" key="1">
    <source>
        <dbReference type="SAM" id="MobiDB-lite"/>
    </source>
</evidence>
<keyword evidence="3" id="KW-1185">Reference proteome</keyword>
<evidence type="ECO:0000313" key="2">
    <source>
        <dbReference type="EMBL" id="TCD70024.1"/>
    </source>
</evidence>
<reference evidence="2 3" key="1">
    <citation type="submission" date="2018-11" db="EMBL/GenBank/DDBJ databases">
        <title>Genome assembly of Steccherinum ochraceum LE-BIN_3174, the white-rot fungus of the Steccherinaceae family (The Residual Polyporoid clade, Polyporales, Basidiomycota).</title>
        <authorList>
            <person name="Fedorova T.V."/>
            <person name="Glazunova O.A."/>
            <person name="Landesman E.O."/>
            <person name="Moiseenko K.V."/>
            <person name="Psurtseva N.V."/>
            <person name="Savinova O.S."/>
            <person name="Shakhova N.V."/>
            <person name="Tyazhelova T.V."/>
            <person name="Vasina D.V."/>
        </authorList>
    </citation>
    <scope>NUCLEOTIDE SEQUENCE [LARGE SCALE GENOMIC DNA]</scope>
    <source>
        <strain evidence="2 3">LE-BIN_3174</strain>
    </source>
</reference>
<dbReference type="Proteomes" id="UP000292702">
    <property type="component" value="Unassembled WGS sequence"/>
</dbReference>